<sequence>MASEIEYQPDHDMYSSPNSSRVSTPSIPENFHSICQQRKLIEQELKTYTDSKDHTQVLIKNLEIQGLQNYPIYTNHCAMIQGLLQQRLRLSVTFTLMRAANRSIAATHSIANPKASYHHHLLSEIFYCWFFIFPSHFSSSPIDGARFPGNFKPS</sequence>
<dbReference type="Proteomes" id="UP000887013">
    <property type="component" value="Unassembled WGS sequence"/>
</dbReference>
<protein>
    <submittedName>
        <fullName evidence="2">Uncharacterized protein</fullName>
    </submittedName>
</protein>
<accession>A0A8X6NE72</accession>
<keyword evidence="3" id="KW-1185">Reference proteome</keyword>
<evidence type="ECO:0000313" key="2">
    <source>
        <dbReference type="EMBL" id="GFT08455.1"/>
    </source>
</evidence>
<name>A0A8X6NE72_NEPPI</name>
<gene>
    <name evidence="2" type="ORF">NPIL_204591</name>
</gene>
<feature type="compositionally biased region" description="Low complexity" evidence="1">
    <location>
        <begin position="15"/>
        <end position="24"/>
    </location>
</feature>
<evidence type="ECO:0000313" key="3">
    <source>
        <dbReference type="Proteomes" id="UP000887013"/>
    </source>
</evidence>
<proteinExistence type="predicted"/>
<dbReference type="AlphaFoldDB" id="A0A8X6NE72"/>
<organism evidence="2 3">
    <name type="scientific">Nephila pilipes</name>
    <name type="common">Giant wood spider</name>
    <name type="synonym">Nephila maculata</name>
    <dbReference type="NCBI Taxonomy" id="299642"/>
    <lineage>
        <taxon>Eukaryota</taxon>
        <taxon>Metazoa</taxon>
        <taxon>Ecdysozoa</taxon>
        <taxon>Arthropoda</taxon>
        <taxon>Chelicerata</taxon>
        <taxon>Arachnida</taxon>
        <taxon>Araneae</taxon>
        <taxon>Araneomorphae</taxon>
        <taxon>Entelegynae</taxon>
        <taxon>Araneoidea</taxon>
        <taxon>Nephilidae</taxon>
        <taxon>Nephila</taxon>
    </lineage>
</organism>
<dbReference type="EMBL" id="BMAW01103299">
    <property type="protein sequence ID" value="GFT08455.1"/>
    <property type="molecule type" value="Genomic_DNA"/>
</dbReference>
<reference evidence="2" key="1">
    <citation type="submission" date="2020-08" db="EMBL/GenBank/DDBJ databases">
        <title>Multicomponent nature underlies the extraordinary mechanical properties of spider dragline silk.</title>
        <authorList>
            <person name="Kono N."/>
            <person name="Nakamura H."/>
            <person name="Mori M."/>
            <person name="Yoshida Y."/>
            <person name="Ohtoshi R."/>
            <person name="Malay A.D."/>
            <person name="Moran D.A.P."/>
            <person name="Tomita M."/>
            <person name="Numata K."/>
            <person name="Arakawa K."/>
        </authorList>
    </citation>
    <scope>NUCLEOTIDE SEQUENCE</scope>
</reference>
<feature type="region of interest" description="Disordered" evidence="1">
    <location>
        <begin position="1"/>
        <end position="24"/>
    </location>
</feature>
<evidence type="ECO:0000256" key="1">
    <source>
        <dbReference type="SAM" id="MobiDB-lite"/>
    </source>
</evidence>
<comment type="caution">
    <text evidence="2">The sequence shown here is derived from an EMBL/GenBank/DDBJ whole genome shotgun (WGS) entry which is preliminary data.</text>
</comment>